<dbReference type="SMART" id="SM00645">
    <property type="entry name" value="Pept_C1"/>
    <property type="match status" value="1"/>
</dbReference>
<protein>
    <submittedName>
        <fullName evidence="5">Pept_C1 domain-containing protein</fullName>
    </submittedName>
</protein>
<dbReference type="InterPro" id="IPR025660">
    <property type="entry name" value="Pept_his_AS"/>
</dbReference>
<accession>A0A183FV18</accession>
<name>A0A183FV18_HELPZ</name>
<comment type="similarity">
    <text evidence="1">Belongs to the peptidase C1 family.</text>
</comment>
<evidence type="ECO:0000313" key="5">
    <source>
        <dbReference type="WBParaSite" id="HPBE_0001210101-mRNA-1"/>
    </source>
</evidence>
<proteinExistence type="inferred from homology"/>
<dbReference type="EMBL" id="UZAH01027356">
    <property type="protein sequence ID" value="VDO90910.1"/>
    <property type="molecule type" value="Genomic_DNA"/>
</dbReference>
<dbReference type="InterPro" id="IPR013128">
    <property type="entry name" value="Peptidase_C1A"/>
</dbReference>
<dbReference type="SUPFAM" id="SSF54001">
    <property type="entry name" value="Cysteine proteinases"/>
    <property type="match status" value="1"/>
</dbReference>
<evidence type="ECO:0000256" key="1">
    <source>
        <dbReference type="ARBA" id="ARBA00008455"/>
    </source>
</evidence>
<dbReference type="OrthoDB" id="10058785at2759"/>
<dbReference type="Pfam" id="PF00112">
    <property type="entry name" value="Peptidase_C1"/>
    <property type="match status" value="1"/>
</dbReference>
<evidence type="ECO:0000259" key="2">
    <source>
        <dbReference type="SMART" id="SM00645"/>
    </source>
</evidence>
<dbReference type="Gene3D" id="3.90.70.10">
    <property type="entry name" value="Cysteine proteinases"/>
    <property type="match status" value="1"/>
</dbReference>
<evidence type="ECO:0000313" key="3">
    <source>
        <dbReference type="EMBL" id="VDO90910.1"/>
    </source>
</evidence>
<dbReference type="PROSITE" id="PS00639">
    <property type="entry name" value="THIOL_PROTEASE_HIS"/>
    <property type="match status" value="1"/>
</dbReference>
<dbReference type="PANTHER" id="PTHR12411">
    <property type="entry name" value="CYSTEINE PROTEASE FAMILY C1-RELATED"/>
    <property type="match status" value="1"/>
</dbReference>
<dbReference type="WBParaSite" id="HPBE_0001210101-mRNA-1">
    <property type="protein sequence ID" value="HPBE_0001210101-mRNA-1"/>
    <property type="gene ID" value="HPBE_0001210101"/>
</dbReference>
<dbReference type="Proteomes" id="UP000050761">
    <property type="component" value="Unassembled WGS sequence"/>
</dbReference>
<keyword evidence="4" id="KW-1185">Reference proteome</keyword>
<sequence>MDACKPYAIHPCGKHVNETYYGECPNDVWPTPACKNKCQPGYKTPYRKDKIYAKSAYYVRPIEKQIQYEIMTRGPVQAGFDVYEDFTSYTSGIYEHLAGEQVGGHAVKIIGWGEEDGKKYWIIANSWNTDWGEDHGYFRMIRGVNDCNLESEIVGGIMDV</sequence>
<accession>A0A3P7YS24</accession>
<dbReference type="InterPro" id="IPR000668">
    <property type="entry name" value="Peptidase_C1A_C"/>
</dbReference>
<feature type="domain" description="Peptidase C1A papain C-terminal" evidence="2">
    <location>
        <begin position="1"/>
        <end position="157"/>
    </location>
</feature>
<dbReference type="InterPro" id="IPR038765">
    <property type="entry name" value="Papain-like_cys_pep_sf"/>
</dbReference>
<dbReference type="GO" id="GO:0006508">
    <property type="term" value="P:proteolysis"/>
    <property type="evidence" value="ECO:0007669"/>
    <property type="project" value="InterPro"/>
</dbReference>
<reference evidence="3 4" key="1">
    <citation type="submission" date="2018-11" db="EMBL/GenBank/DDBJ databases">
        <authorList>
            <consortium name="Pathogen Informatics"/>
        </authorList>
    </citation>
    <scope>NUCLEOTIDE SEQUENCE [LARGE SCALE GENOMIC DNA]</scope>
</reference>
<organism evidence="4 5">
    <name type="scientific">Heligmosomoides polygyrus</name>
    <name type="common">Parasitic roundworm</name>
    <dbReference type="NCBI Taxonomy" id="6339"/>
    <lineage>
        <taxon>Eukaryota</taxon>
        <taxon>Metazoa</taxon>
        <taxon>Ecdysozoa</taxon>
        <taxon>Nematoda</taxon>
        <taxon>Chromadorea</taxon>
        <taxon>Rhabditida</taxon>
        <taxon>Rhabditina</taxon>
        <taxon>Rhabditomorpha</taxon>
        <taxon>Strongyloidea</taxon>
        <taxon>Heligmosomidae</taxon>
        <taxon>Heligmosomoides</taxon>
    </lineage>
</organism>
<evidence type="ECO:0000313" key="4">
    <source>
        <dbReference type="Proteomes" id="UP000050761"/>
    </source>
</evidence>
<dbReference type="AlphaFoldDB" id="A0A183FV18"/>
<dbReference type="GO" id="GO:0008234">
    <property type="term" value="F:cysteine-type peptidase activity"/>
    <property type="evidence" value="ECO:0007669"/>
    <property type="project" value="InterPro"/>
</dbReference>
<gene>
    <name evidence="3" type="ORF">HPBE_LOCUS12102</name>
</gene>
<reference evidence="5" key="2">
    <citation type="submission" date="2019-09" db="UniProtKB">
        <authorList>
            <consortium name="WormBaseParasite"/>
        </authorList>
    </citation>
    <scope>IDENTIFICATION</scope>
</reference>